<sequence length="451" mass="50370">MKKNLAVFVFVLLAACLIAPKFVAPKYQEQVSQIVTKLNLAPGYKASLDKLEETWFTSKSVLHLSYDLSMIDPNLYGQKIEADVVLDTHFGPLLISDAGLVGWYTTKAHYAGDPLRDKLHWAADKAFFEASIVMDLLGNISTQNQIPEFDLENGLLTFSGYQGEGTLGSNGVLYDGKVDLIKLDSPQQQVSLSNSQINISIEDSLTTLASGGLYNGNISVGFDDLTIGPDVNVSGTKLLITSILNADTQLGEVITDYSIDHFSSPELMVDDLSFVLEMKHLSNQFFLDYKTFSESMLTDTNNPEEIYLQLFSFLTDNMGELLVHNPEMNVTDFSGRLTEGEFSATLHSRLKEMDAPSLEQLLDSQFWLWNMIVDTKIQADDTLVTHLGERFLATQMRTTTDSPQLKQQVQMMIANFVQQGFIKRDNDKLMTEINIANGQGKIYDFPFPLTQ</sequence>
<dbReference type="KEGG" id="mpc:Mar181_2326"/>
<dbReference type="eggNOG" id="COG5339">
    <property type="taxonomic scope" value="Bacteria"/>
</dbReference>
<name>F6CVI4_MARPP</name>
<dbReference type="InterPro" id="IPR010352">
    <property type="entry name" value="DUF945"/>
</dbReference>
<feature type="chain" id="PRO_5003332718" description="Lipoprotein" evidence="1">
    <location>
        <begin position="24"/>
        <end position="451"/>
    </location>
</feature>
<reference evidence="2 3" key="1">
    <citation type="journal article" date="2012" name="Stand. Genomic Sci.">
        <title>Complete genome sequence of Marinomonas posidonica type strain (IVIA-Po-181(T)).</title>
        <authorList>
            <person name="Lucas-Elio P."/>
            <person name="Goodwin L."/>
            <person name="Woyke T."/>
            <person name="Pitluck S."/>
            <person name="Nolan M."/>
            <person name="Kyrpides N.C."/>
            <person name="Detter J.C."/>
            <person name="Copeland A."/>
            <person name="Lu M."/>
            <person name="Bruce D."/>
            <person name="Detter C."/>
            <person name="Tapia R."/>
            <person name="Han S."/>
            <person name="Land M.L."/>
            <person name="Ivanova N."/>
            <person name="Mikhailova N."/>
            <person name="Johnston A.W."/>
            <person name="Sanchez-Amat A."/>
        </authorList>
    </citation>
    <scope>NUCLEOTIDE SEQUENCE [LARGE SCALE GENOMIC DNA]</scope>
    <source>
        <strain evidence="3">CECT 7376 / NCIMB 14433 / IVIA-Po-181</strain>
    </source>
</reference>
<gene>
    <name evidence="2" type="ordered locus">Mar181_2326</name>
</gene>
<dbReference type="OrthoDB" id="6320601at2"/>
<dbReference type="Pfam" id="PF06097">
    <property type="entry name" value="DUF945"/>
    <property type="match status" value="1"/>
</dbReference>
<keyword evidence="1" id="KW-0732">Signal</keyword>
<dbReference type="EMBL" id="CP002771">
    <property type="protein sequence ID" value="AEF55361.1"/>
    <property type="molecule type" value="Genomic_DNA"/>
</dbReference>
<keyword evidence="3" id="KW-1185">Reference proteome</keyword>
<protein>
    <recommendedName>
        <fullName evidence="4">Lipoprotein</fullName>
    </recommendedName>
</protein>
<accession>F6CVI4</accession>
<dbReference type="RefSeq" id="WP_013796836.1">
    <property type="nucleotide sequence ID" value="NC_015559.1"/>
</dbReference>
<evidence type="ECO:0000313" key="2">
    <source>
        <dbReference type="EMBL" id="AEF55361.1"/>
    </source>
</evidence>
<dbReference type="AlphaFoldDB" id="F6CVI4"/>
<dbReference type="PROSITE" id="PS51257">
    <property type="entry name" value="PROKAR_LIPOPROTEIN"/>
    <property type="match status" value="1"/>
</dbReference>
<dbReference type="HOGENOM" id="CLU_045244_0_0_6"/>
<proteinExistence type="predicted"/>
<dbReference type="Proteomes" id="UP000009230">
    <property type="component" value="Chromosome"/>
</dbReference>
<evidence type="ECO:0008006" key="4">
    <source>
        <dbReference type="Google" id="ProtNLM"/>
    </source>
</evidence>
<organism evidence="2 3">
    <name type="scientific">Marinomonas posidonica (strain CECT 7376 / NCIMB 14433 / IVIA-Po-181)</name>
    <dbReference type="NCBI Taxonomy" id="491952"/>
    <lineage>
        <taxon>Bacteria</taxon>
        <taxon>Pseudomonadati</taxon>
        <taxon>Pseudomonadota</taxon>
        <taxon>Gammaproteobacteria</taxon>
        <taxon>Oceanospirillales</taxon>
        <taxon>Oceanospirillaceae</taxon>
        <taxon>Marinomonas</taxon>
    </lineage>
</organism>
<feature type="signal peptide" evidence="1">
    <location>
        <begin position="1"/>
        <end position="23"/>
    </location>
</feature>
<dbReference type="STRING" id="491952.Mar181_2326"/>
<evidence type="ECO:0000256" key="1">
    <source>
        <dbReference type="SAM" id="SignalP"/>
    </source>
</evidence>
<evidence type="ECO:0000313" key="3">
    <source>
        <dbReference type="Proteomes" id="UP000009230"/>
    </source>
</evidence>